<dbReference type="GO" id="GO:0051015">
    <property type="term" value="F:actin filament binding"/>
    <property type="evidence" value="ECO:0007669"/>
    <property type="project" value="TreeGrafter"/>
</dbReference>
<gene>
    <name evidence="6" type="ORF">B4U80_12540</name>
</gene>
<dbReference type="GO" id="GO:0034993">
    <property type="term" value="C:meiotic nuclear membrane microtubule tethering complex"/>
    <property type="evidence" value="ECO:0007669"/>
    <property type="project" value="TreeGrafter"/>
</dbReference>
<keyword evidence="4" id="KW-1133">Transmembrane helix</keyword>
<sequence>MTQLVKTCESWTNRARLQPAFDLAAQELGIKRLLDPEDIDVNRPDEQSIITYVPQLPRISKIIDEPLHVSTTHEVYTESVQQHLLPHYTSDVITKWVDYVINTGISQLNLDAIEREFNQLKPDFERSKNSLHPQTVQNWYLIERELPIARRLNDWITFATETLQSSKVPLVKKC</sequence>
<dbReference type="PANTHER" id="PTHR47535:SF1">
    <property type="entry name" value="NESPRIN-1"/>
    <property type="match status" value="1"/>
</dbReference>
<dbReference type="VEuPathDB" id="VectorBase:LDEU013800"/>
<proteinExistence type="predicted"/>
<evidence type="ECO:0000256" key="4">
    <source>
        <dbReference type="ARBA" id="ARBA00022989"/>
    </source>
</evidence>
<dbReference type="GO" id="GO:0005640">
    <property type="term" value="C:nuclear outer membrane"/>
    <property type="evidence" value="ECO:0007669"/>
    <property type="project" value="TreeGrafter"/>
</dbReference>
<evidence type="ECO:0000256" key="5">
    <source>
        <dbReference type="ARBA" id="ARBA00023136"/>
    </source>
</evidence>
<organism evidence="6 7">
    <name type="scientific">Leptotrombidium deliense</name>
    <dbReference type="NCBI Taxonomy" id="299467"/>
    <lineage>
        <taxon>Eukaryota</taxon>
        <taxon>Metazoa</taxon>
        <taxon>Ecdysozoa</taxon>
        <taxon>Arthropoda</taxon>
        <taxon>Chelicerata</taxon>
        <taxon>Arachnida</taxon>
        <taxon>Acari</taxon>
        <taxon>Acariformes</taxon>
        <taxon>Trombidiformes</taxon>
        <taxon>Prostigmata</taxon>
        <taxon>Anystina</taxon>
        <taxon>Parasitengona</taxon>
        <taxon>Trombiculoidea</taxon>
        <taxon>Trombiculidae</taxon>
        <taxon>Leptotrombidium</taxon>
    </lineage>
</organism>
<dbReference type="STRING" id="299467.A0A443RSP3"/>
<keyword evidence="7" id="KW-1185">Reference proteome</keyword>
<dbReference type="Proteomes" id="UP000288716">
    <property type="component" value="Unassembled WGS sequence"/>
</dbReference>
<keyword evidence="2" id="KW-0812">Transmembrane</keyword>
<comment type="caution">
    <text evidence="6">The sequence shown here is derived from an EMBL/GenBank/DDBJ whole genome shotgun (WGS) entry which is preliminary data.</text>
</comment>
<evidence type="ECO:0000256" key="2">
    <source>
        <dbReference type="ARBA" id="ARBA00022692"/>
    </source>
</evidence>
<reference evidence="6 7" key="1">
    <citation type="journal article" date="2018" name="Gigascience">
        <title>Genomes of trombidid mites reveal novel predicted allergens and laterally-transferred genes associated with secondary metabolism.</title>
        <authorList>
            <person name="Dong X."/>
            <person name="Chaisiri K."/>
            <person name="Xia D."/>
            <person name="Armstrong S.D."/>
            <person name="Fang Y."/>
            <person name="Donnelly M.J."/>
            <person name="Kadowaki T."/>
            <person name="McGarry J.W."/>
            <person name="Darby A.C."/>
            <person name="Makepeace B.L."/>
        </authorList>
    </citation>
    <scope>NUCLEOTIDE SEQUENCE [LARGE SCALE GENOMIC DNA]</scope>
    <source>
        <strain evidence="6">UoL-UT</strain>
    </source>
</reference>
<dbReference type="EMBL" id="NCKV01043202">
    <property type="protein sequence ID" value="RWS18240.1"/>
    <property type="molecule type" value="Genomic_DNA"/>
</dbReference>
<evidence type="ECO:0000313" key="6">
    <source>
        <dbReference type="EMBL" id="RWS18240.1"/>
    </source>
</evidence>
<dbReference type="AlphaFoldDB" id="A0A443RSP3"/>
<name>A0A443RSP3_9ACAR</name>
<evidence type="ECO:0000256" key="1">
    <source>
        <dbReference type="ARBA" id="ARBA00004370"/>
    </source>
</evidence>
<protein>
    <submittedName>
        <fullName evidence="6">Nesprin-1-like protein</fullName>
    </submittedName>
</protein>
<keyword evidence="5" id="KW-0472">Membrane</keyword>
<evidence type="ECO:0000313" key="7">
    <source>
        <dbReference type="Proteomes" id="UP000288716"/>
    </source>
</evidence>
<dbReference type="InterPro" id="IPR036872">
    <property type="entry name" value="CH_dom_sf"/>
</dbReference>
<dbReference type="InterPro" id="IPR052403">
    <property type="entry name" value="LINC-complex_assoc"/>
</dbReference>
<keyword evidence="3" id="KW-0677">Repeat</keyword>
<dbReference type="GO" id="GO:0005737">
    <property type="term" value="C:cytoplasm"/>
    <property type="evidence" value="ECO:0007669"/>
    <property type="project" value="TreeGrafter"/>
</dbReference>
<comment type="subcellular location">
    <subcellularLocation>
        <location evidence="1">Membrane</location>
    </subcellularLocation>
</comment>
<dbReference type="PANTHER" id="PTHR47535">
    <property type="entry name" value="MUSCLE-SPECIFIC PROTEIN 300 KDA, ISOFORM G"/>
    <property type="match status" value="1"/>
</dbReference>
<accession>A0A443RSP3</accession>
<dbReference type="SUPFAM" id="SSF47576">
    <property type="entry name" value="Calponin-homology domain, CH-domain"/>
    <property type="match status" value="1"/>
</dbReference>
<dbReference type="Gene3D" id="1.10.418.10">
    <property type="entry name" value="Calponin-like domain"/>
    <property type="match status" value="1"/>
</dbReference>
<dbReference type="OrthoDB" id="10017054at2759"/>
<dbReference type="GO" id="GO:0007097">
    <property type="term" value="P:nuclear migration"/>
    <property type="evidence" value="ECO:0007669"/>
    <property type="project" value="TreeGrafter"/>
</dbReference>
<evidence type="ECO:0000256" key="3">
    <source>
        <dbReference type="ARBA" id="ARBA00022737"/>
    </source>
</evidence>